<sequence length="458" mass="49570">MTSLHLRPAALFSGFAVFALLGQAVAFPVDGDKTVLPVSTELNEDALDKPREVFQSERTGSKSYLVNLGDLAFNSPGLLGPVARQGGVSCGTCHVNGANNPKFFMPKMSSRPGTFDTTGPLFNPKANNLAFDPVRIPSLRGARYLAPYGADGRFASLRDFVHNVITNEFAGPEPSPATLDAIVAYIQDIDFLPNPSLGPAGRLAGKISEPERRGEALFSKPFPHDLSLSCSGCHVPSSGFVDHKQHDIGSGGLFKTPTLRNADFNAPYFHDGRFDDLNQVVDYFDRTFQLGLSTQDKGDLVAYLTAVGDGTQPYERDGAGATLKEINDFSSVLAIAVPAGDKDTVALAVDTIGRELRELTEQYPDRKNTSVSGGEQQRVLARSSLKELVLTLRRIEMAVGAGRTSDATTELRNYRYLMAAAVPALLASAEPWSLFNQDVHDQHYAALRQVMQSKHVSH</sequence>
<evidence type="ECO:0000256" key="4">
    <source>
        <dbReference type="ARBA" id="ARBA00023002"/>
    </source>
</evidence>
<dbReference type="SUPFAM" id="SSF46626">
    <property type="entry name" value="Cytochrome c"/>
    <property type="match status" value="2"/>
</dbReference>
<keyword evidence="4" id="KW-0560">Oxidoreductase</keyword>
<dbReference type="PANTHER" id="PTHR30600">
    <property type="entry name" value="CYTOCHROME C PEROXIDASE-RELATED"/>
    <property type="match status" value="1"/>
</dbReference>
<feature type="chain" id="PRO_5002005730" description="Cytochrome c domain-containing protein" evidence="7">
    <location>
        <begin position="27"/>
        <end position="458"/>
    </location>
</feature>
<dbReference type="GO" id="GO:0004130">
    <property type="term" value="F:cytochrome-c peroxidase activity"/>
    <property type="evidence" value="ECO:0007669"/>
    <property type="project" value="TreeGrafter"/>
</dbReference>
<evidence type="ECO:0000256" key="1">
    <source>
        <dbReference type="ARBA" id="ARBA00004196"/>
    </source>
</evidence>
<keyword evidence="3 6" id="KW-0479">Metal-binding</keyword>
<evidence type="ECO:0000256" key="3">
    <source>
        <dbReference type="ARBA" id="ARBA00022723"/>
    </source>
</evidence>
<evidence type="ECO:0000256" key="5">
    <source>
        <dbReference type="ARBA" id="ARBA00023004"/>
    </source>
</evidence>
<evidence type="ECO:0000256" key="2">
    <source>
        <dbReference type="ARBA" id="ARBA00022617"/>
    </source>
</evidence>
<organism evidence="9 10">
    <name type="scientific">Bradyrhizobium japonicum</name>
    <dbReference type="NCBI Taxonomy" id="375"/>
    <lineage>
        <taxon>Bacteria</taxon>
        <taxon>Pseudomonadati</taxon>
        <taxon>Pseudomonadota</taxon>
        <taxon>Alphaproteobacteria</taxon>
        <taxon>Hyphomicrobiales</taxon>
        <taxon>Nitrobacteraceae</taxon>
        <taxon>Bradyrhizobium</taxon>
    </lineage>
</organism>
<dbReference type="Pfam" id="PF03150">
    <property type="entry name" value="CCP_MauG"/>
    <property type="match status" value="1"/>
</dbReference>
<keyword evidence="7" id="KW-0732">Signal</keyword>
<dbReference type="AlphaFoldDB" id="A0A0A3Z374"/>
<keyword evidence="5 6" id="KW-0408">Iron</keyword>
<dbReference type="PROSITE" id="PS51007">
    <property type="entry name" value="CYTC"/>
    <property type="match status" value="2"/>
</dbReference>
<dbReference type="Gene3D" id="1.10.760.10">
    <property type="entry name" value="Cytochrome c-like domain"/>
    <property type="match status" value="2"/>
</dbReference>
<evidence type="ECO:0000313" key="9">
    <source>
        <dbReference type="EMBL" id="KGT80353.1"/>
    </source>
</evidence>
<evidence type="ECO:0000256" key="7">
    <source>
        <dbReference type="SAM" id="SignalP"/>
    </source>
</evidence>
<dbReference type="GO" id="GO:0046872">
    <property type="term" value="F:metal ion binding"/>
    <property type="evidence" value="ECO:0007669"/>
    <property type="project" value="UniProtKB-KW"/>
</dbReference>
<dbReference type="GO" id="GO:0030313">
    <property type="term" value="C:cell envelope"/>
    <property type="evidence" value="ECO:0007669"/>
    <property type="project" value="UniProtKB-SubCell"/>
</dbReference>
<comment type="subcellular location">
    <subcellularLocation>
        <location evidence="1">Cell envelope</location>
    </subcellularLocation>
</comment>
<gene>
    <name evidence="9" type="ORF">MA20_06980</name>
</gene>
<dbReference type="GO" id="GO:0020037">
    <property type="term" value="F:heme binding"/>
    <property type="evidence" value="ECO:0007669"/>
    <property type="project" value="InterPro"/>
</dbReference>
<feature type="signal peptide" evidence="7">
    <location>
        <begin position="1"/>
        <end position="26"/>
    </location>
</feature>
<dbReference type="EMBL" id="JRPN01000004">
    <property type="protein sequence ID" value="KGT80353.1"/>
    <property type="molecule type" value="Genomic_DNA"/>
</dbReference>
<feature type="domain" description="Cytochrome c" evidence="8">
    <location>
        <begin position="209"/>
        <end position="308"/>
    </location>
</feature>
<reference evidence="9 10" key="1">
    <citation type="submission" date="2014-09" db="EMBL/GenBank/DDBJ databases">
        <title>Draft genome of Bradyrhizobium japonicum Is-34.</title>
        <authorList>
            <person name="Tsurumaru H."/>
            <person name="Yamakawa T."/>
            <person name="Hashimoto S."/>
            <person name="Okizaki K."/>
            <person name="Kanesaki Y."/>
            <person name="Yoshikawa H."/>
            <person name="Yajima S."/>
        </authorList>
    </citation>
    <scope>NUCLEOTIDE SEQUENCE [LARGE SCALE GENOMIC DNA]</scope>
    <source>
        <strain evidence="9 10">Is-34</strain>
    </source>
</reference>
<dbReference type="InterPro" id="IPR004852">
    <property type="entry name" value="Di-haem_cyt_c_peroxidsae"/>
</dbReference>
<evidence type="ECO:0000313" key="10">
    <source>
        <dbReference type="Proteomes" id="UP000030377"/>
    </source>
</evidence>
<proteinExistence type="predicted"/>
<protein>
    <recommendedName>
        <fullName evidence="8">Cytochrome c domain-containing protein</fullName>
    </recommendedName>
</protein>
<evidence type="ECO:0000259" key="8">
    <source>
        <dbReference type="PROSITE" id="PS51007"/>
    </source>
</evidence>
<accession>A0A0A3Z374</accession>
<evidence type="ECO:0000256" key="6">
    <source>
        <dbReference type="PROSITE-ProRule" id="PRU00433"/>
    </source>
</evidence>
<dbReference type="InterPro" id="IPR036909">
    <property type="entry name" value="Cyt_c-like_dom_sf"/>
</dbReference>
<dbReference type="RefSeq" id="WP_028158144.1">
    <property type="nucleotide sequence ID" value="NZ_JANUDC010000001.1"/>
</dbReference>
<feature type="domain" description="Cytochrome c" evidence="8">
    <location>
        <begin position="64"/>
        <end position="190"/>
    </location>
</feature>
<dbReference type="Proteomes" id="UP000030377">
    <property type="component" value="Unassembled WGS sequence"/>
</dbReference>
<comment type="caution">
    <text evidence="9">The sequence shown here is derived from an EMBL/GenBank/DDBJ whole genome shotgun (WGS) entry which is preliminary data.</text>
</comment>
<keyword evidence="2 6" id="KW-0349">Heme</keyword>
<name>A0A0A3Z374_BRAJP</name>
<dbReference type="InterPro" id="IPR009056">
    <property type="entry name" value="Cyt_c-like_dom"/>
</dbReference>
<dbReference type="InterPro" id="IPR051395">
    <property type="entry name" value="Cytochrome_c_Peroxidase/MauG"/>
</dbReference>
<dbReference type="PANTHER" id="PTHR30600:SF13">
    <property type="entry name" value="METHYLAMINE UTILIZATION PROTEIN"/>
    <property type="match status" value="1"/>
</dbReference>
<dbReference type="GO" id="GO:0009055">
    <property type="term" value="F:electron transfer activity"/>
    <property type="evidence" value="ECO:0007669"/>
    <property type="project" value="InterPro"/>
</dbReference>